<dbReference type="Gene3D" id="3.40.80.10">
    <property type="entry name" value="Peptidoglycan recognition protein-like"/>
    <property type="match status" value="1"/>
</dbReference>
<gene>
    <name evidence="6" type="ORF">HXX08_07590</name>
    <name evidence="7" type="ORF">OZ401_000863</name>
</gene>
<dbReference type="EMBL" id="CP128399">
    <property type="protein sequence ID" value="WJW67594.1"/>
    <property type="molecule type" value="Genomic_DNA"/>
</dbReference>
<feature type="domain" description="N-acetylmuramoyl-L-alanine amidase" evidence="5">
    <location>
        <begin position="13"/>
        <end position="162"/>
    </location>
</feature>
<organism evidence="6 8">
    <name type="scientific">Candidatus Chlorohelix allophototropha</name>
    <dbReference type="NCBI Taxonomy" id="3003348"/>
    <lineage>
        <taxon>Bacteria</taxon>
        <taxon>Bacillati</taxon>
        <taxon>Chloroflexota</taxon>
        <taxon>Chloroflexia</taxon>
        <taxon>Candidatus Chloroheliales</taxon>
        <taxon>Candidatus Chloroheliaceae</taxon>
        <taxon>Candidatus Chlorohelix</taxon>
    </lineage>
</organism>
<keyword evidence="4" id="KW-0961">Cell wall biogenesis/degradation</keyword>
<reference evidence="7" key="2">
    <citation type="journal article" date="2024" name="Nature">
        <title>Anoxygenic phototroph of the Chloroflexota uses a type I reaction centre.</title>
        <authorList>
            <person name="Tsuji J.M."/>
            <person name="Shaw N.A."/>
            <person name="Nagashima S."/>
            <person name="Venkiteswaran J.J."/>
            <person name="Schiff S.L."/>
            <person name="Watanabe T."/>
            <person name="Fukui M."/>
            <person name="Hanada S."/>
            <person name="Tank M."/>
            <person name="Neufeld J.D."/>
        </authorList>
    </citation>
    <scope>NUCLEOTIDE SEQUENCE</scope>
    <source>
        <strain evidence="7">L227-S17</strain>
    </source>
</reference>
<dbReference type="GO" id="GO:0008745">
    <property type="term" value="F:N-acetylmuramoyl-L-alanine amidase activity"/>
    <property type="evidence" value="ECO:0007669"/>
    <property type="project" value="UniProtKB-EC"/>
</dbReference>
<accession>A0A8T7M3D0</accession>
<keyword evidence="9" id="KW-1185">Reference proteome</keyword>
<dbReference type="Proteomes" id="UP000521676">
    <property type="component" value="Unassembled WGS sequence"/>
</dbReference>
<dbReference type="EC" id="3.5.1.28" evidence="2"/>
<evidence type="ECO:0000313" key="8">
    <source>
        <dbReference type="Proteomes" id="UP000521676"/>
    </source>
</evidence>
<evidence type="ECO:0000256" key="4">
    <source>
        <dbReference type="ARBA" id="ARBA00023316"/>
    </source>
</evidence>
<keyword evidence="3" id="KW-0378">Hydrolase</keyword>
<dbReference type="GO" id="GO:0009253">
    <property type="term" value="P:peptidoglycan catabolic process"/>
    <property type="evidence" value="ECO:0007669"/>
    <property type="project" value="InterPro"/>
</dbReference>
<evidence type="ECO:0000259" key="5">
    <source>
        <dbReference type="SMART" id="SM00644"/>
    </source>
</evidence>
<comment type="catalytic activity">
    <reaction evidence="1">
        <text>Hydrolyzes the link between N-acetylmuramoyl residues and L-amino acid residues in certain cell-wall glycopeptides.</text>
        <dbReference type="EC" id="3.5.1.28"/>
    </reaction>
</comment>
<evidence type="ECO:0000313" key="7">
    <source>
        <dbReference type="EMBL" id="WJW67594.1"/>
    </source>
</evidence>
<dbReference type="CDD" id="cd06583">
    <property type="entry name" value="PGRP"/>
    <property type="match status" value="1"/>
</dbReference>
<proteinExistence type="predicted"/>
<evidence type="ECO:0000256" key="1">
    <source>
        <dbReference type="ARBA" id="ARBA00001561"/>
    </source>
</evidence>
<dbReference type="PANTHER" id="PTHR30417">
    <property type="entry name" value="N-ACETYLMURAMOYL-L-ALANINE AMIDASE AMID"/>
    <property type="match status" value="1"/>
</dbReference>
<evidence type="ECO:0000313" key="6">
    <source>
        <dbReference type="EMBL" id="NWJ45725.1"/>
    </source>
</evidence>
<sequence length="438" mass="49286">MQTNAISIELHPVKNFWKGRGQHHPVAIVEHTMHGTLEDTFRYFNGELGNYPVSAHYGVGRDGRIWQFVAVEDTAWANGIVQDHDTTLDWVTDALRDGVNLNAITISIEYEGYSGEALTEEQYEAAVELHRQLLPQWNIPANEKHIIGHSQLDRRERAADPGAGFPWARLLQALVNVNHNNVEIDIEPQVKPLSLWLDDIPTSIPSEHSFGVADLFVGESVFKASEPSSSSEALDLKPEIDLHETAQLATDASEEPLKPFTFEDYSQDLQQDEDIEIAFEPSDYEIAPSSDIPSMIGDDDRALFFNHALTHPGELPPPPPVLPNFDVEKEFESFFQDELFANKPVSYKESTDNFIRAAIGSGIINVDLANIRKSPSMEQGTVLRTAQRGNRFQFDGYVVGPELMGSVYWLHVANEHEESWIHSALVRLDYPYDFPPRS</sequence>
<dbReference type="Proteomes" id="UP001431572">
    <property type="component" value="Chromosome 1"/>
</dbReference>
<name>A0A8T7M3D0_9CHLR</name>
<dbReference type="GO" id="GO:0009254">
    <property type="term" value="P:peptidoglycan turnover"/>
    <property type="evidence" value="ECO:0007669"/>
    <property type="project" value="TreeGrafter"/>
</dbReference>
<dbReference type="RefSeq" id="WP_341469484.1">
    <property type="nucleotide sequence ID" value="NZ_CP128399.1"/>
</dbReference>
<dbReference type="AlphaFoldDB" id="A0A8T7M3D0"/>
<dbReference type="InterPro" id="IPR051206">
    <property type="entry name" value="NAMLAA_amidase_2"/>
</dbReference>
<dbReference type="SUPFAM" id="SSF55846">
    <property type="entry name" value="N-acetylmuramoyl-L-alanine amidase-like"/>
    <property type="match status" value="1"/>
</dbReference>
<evidence type="ECO:0000256" key="3">
    <source>
        <dbReference type="ARBA" id="ARBA00022801"/>
    </source>
</evidence>
<dbReference type="InterPro" id="IPR002502">
    <property type="entry name" value="Amidase_domain"/>
</dbReference>
<dbReference type="InterPro" id="IPR036505">
    <property type="entry name" value="Amidase/PGRP_sf"/>
</dbReference>
<dbReference type="SMART" id="SM00644">
    <property type="entry name" value="Ami_2"/>
    <property type="match status" value="1"/>
</dbReference>
<evidence type="ECO:0000256" key="2">
    <source>
        <dbReference type="ARBA" id="ARBA00011901"/>
    </source>
</evidence>
<dbReference type="Pfam" id="PF01510">
    <property type="entry name" value="Amidase_2"/>
    <property type="match status" value="1"/>
</dbReference>
<evidence type="ECO:0000313" key="9">
    <source>
        <dbReference type="Proteomes" id="UP001431572"/>
    </source>
</evidence>
<protein>
    <recommendedName>
        <fullName evidence="2">N-acetylmuramoyl-L-alanine amidase</fullName>
        <ecNumber evidence="2">3.5.1.28</ecNumber>
    </recommendedName>
</protein>
<dbReference type="PANTHER" id="PTHR30417:SF1">
    <property type="entry name" value="N-ACETYLMURAMOYL-L-ALANINE AMIDASE AMID"/>
    <property type="match status" value="1"/>
</dbReference>
<dbReference type="EMBL" id="JACATZ010000001">
    <property type="protein sequence ID" value="NWJ45725.1"/>
    <property type="molecule type" value="Genomic_DNA"/>
</dbReference>
<reference evidence="6 8" key="1">
    <citation type="submission" date="2020-06" db="EMBL/GenBank/DDBJ databases">
        <title>Anoxygenic phototrophic Chloroflexota member uses a Type I reaction center.</title>
        <authorList>
            <person name="Tsuji J.M."/>
            <person name="Shaw N.A."/>
            <person name="Nagashima S."/>
            <person name="Venkiteswaran J."/>
            <person name="Schiff S.L."/>
            <person name="Hanada S."/>
            <person name="Tank M."/>
            <person name="Neufeld J.D."/>
        </authorList>
    </citation>
    <scope>NUCLEOTIDE SEQUENCE [LARGE SCALE GENOMIC DNA]</scope>
    <source>
        <strain evidence="6">L227-S17</strain>
    </source>
</reference>
<dbReference type="GO" id="GO:0071555">
    <property type="term" value="P:cell wall organization"/>
    <property type="evidence" value="ECO:0007669"/>
    <property type="project" value="UniProtKB-KW"/>
</dbReference>